<evidence type="ECO:0000313" key="4">
    <source>
        <dbReference type="Proteomes" id="UP001201812"/>
    </source>
</evidence>
<reference evidence="3" key="1">
    <citation type="submission" date="2022-01" db="EMBL/GenBank/DDBJ databases">
        <title>Genome Sequence Resource for Two Populations of Ditylenchus destructor, the Migratory Endoparasitic Phytonematode.</title>
        <authorList>
            <person name="Zhang H."/>
            <person name="Lin R."/>
            <person name="Xie B."/>
        </authorList>
    </citation>
    <scope>NUCLEOTIDE SEQUENCE</scope>
    <source>
        <strain evidence="3">BazhouSP</strain>
    </source>
</reference>
<feature type="region of interest" description="Disordered" evidence="1">
    <location>
        <begin position="29"/>
        <end position="70"/>
    </location>
</feature>
<protein>
    <submittedName>
        <fullName evidence="3">Uncharacterized protein</fullName>
    </submittedName>
</protein>
<name>A0AAD4MSI9_9BILA</name>
<feature type="compositionally biased region" description="Basic residues" evidence="1">
    <location>
        <begin position="47"/>
        <end position="70"/>
    </location>
</feature>
<dbReference type="EMBL" id="JAKKPZ010000067">
    <property type="protein sequence ID" value="KAI1704472.1"/>
    <property type="molecule type" value="Genomic_DNA"/>
</dbReference>
<feature type="signal peptide" evidence="2">
    <location>
        <begin position="1"/>
        <end position="26"/>
    </location>
</feature>
<comment type="caution">
    <text evidence="3">The sequence shown here is derived from an EMBL/GenBank/DDBJ whole genome shotgun (WGS) entry which is preliminary data.</text>
</comment>
<organism evidence="3 4">
    <name type="scientific">Ditylenchus destructor</name>
    <dbReference type="NCBI Taxonomy" id="166010"/>
    <lineage>
        <taxon>Eukaryota</taxon>
        <taxon>Metazoa</taxon>
        <taxon>Ecdysozoa</taxon>
        <taxon>Nematoda</taxon>
        <taxon>Chromadorea</taxon>
        <taxon>Rhabditida</taxon>
        <taxon>Tylenchina</taxon>
        <taxon>Tylenchomorpha</taxon>
        <taxon>Sphaerularioidea</taxon>
        <taxon>Anguinidae</taxon>
        <taxon>Anguininae</taxon>
        <taxon>Ditylenchus</taxon>
    </lineage>
</organism>
<evidence type="ECO:0000313" key="3">
    <source>
        <dbReference type="EMBL" id="KAI1704472.1"/>
    </source>
</evidence>
<evidence type="ECO:0000256" key="1">
    <source>
        <dbReference type="SAM" id="MobiDB-lite"/>
    </source>
</evidence>
<keyword evidence="2" id="KW-0732">Signal</keyword>
<dbReference type="AlphaFoldDB" id="A0AAD4MSI9"/>
<accession>A0AAD4MSI9</accession>
<gene>
    <name evidence="3" type="ORF">DdX_14234</name>
</gene>
<evidence type="ECO:0000256" key="2">
    <source>
        <dbReference type="SAM" id="SignalP"/>
    </source>
</evidence>
<sequence length="103" mass="11579">MKLFAILTWISALLISIFSLLPASWAKPAPGTTELNADTDVHIARPRERRSSRRRKRSWSSRSWSHGRRGWGHYGWGNRGWGGGYGGGWGGGYPNYGGYWGKK</sequence>
<proteinExistence type="predicted"/>
<dbReference type="Proteomes" id="UP001201812">
    <property type="component" value="Unassembled WGS sequence"/>
</dbReference>
<feature type="chain" id="PRO_5042255441" evidence="2">
    <location>
        <begin position="27"/>
        <end position="103"/>
    </location>
</feature>
<keyword evidence="4" id="KW-1185">Reference proteome</keyword>